<reference evidence="2" key="1">
    <citation type="submission" date="2021-06" db="EMBL/GenBank/DDBJ databases">
        <title>Parelaphostrongylus tenuis whole genome reference sequence.</title>
        <authorList>
            <person name="Garwood T.J."/>
            <person name="Larsen P.A."/>
            <person name="Fountain-Jones N.M."/>
            <person name="Garbe J.R."/>
            <person name="Macchietto M.G."/>
            <person name="Kania S.A."/>
            <person name="Gerhold R.W."/>
            <person name="Richards J.E."/>
            <person name="Wolf T.M."/>
        </authorList>
    </citation>
    <scope>NUCLEOTIDE SEQUENCE</scope>
    <source>
        <strain evidence="2">MNPRO001-30</strain>
        <tissue evidence="2">Meninges</tissue>
    </source>
</reference>
<name>A0AAD5QXF6_PARTN</name>
<protein>
    <submittedName>
        <fullName evidence="2">Uncharacterized protein</fullName>
    </submittedName>
</protein>
<comment type="caution">
    <text evidence="2">The sequence shown here is derived from an EMBL/GenBank/DDBJ whole genome shotgun (WGS) entry which is preliminary data.</text>
</comment>
<evidence type="ECO:0000313" key="3">
    <source>
        <dbReference type="Proteomes" id="UP001196413"/>
    </source>
</evidence>
<organism evidence="2 3">
    <name type="scientific">Parelaphostrongylus tenuis</name>
    <name type="common">Meningeal worm</name>
    <dbReference type="NCBI Taxonomy" id="148309"/>
    <lineage>
        <taxon>Eukaryota</taxon>
        <taxon>Metazoa</taxon>
        <taxon>Ecdysozoa</taxon>
        <taxon>Nematoda</taxon>
        <taxon>Chromadorea</taxon>
        <taxon>Rhabditida</taxon>
        <taxon>Rhabditina</taxon>
        <taxon>Rhabditomorpha</taxon>
        <taxon>Strongyloidea</taxon>
        <taxon>Metastrongylidae</taxon>
        <taxon>Parelaphostrongylus</taxon>
    </lineage>
</organism>
<feature type="region of interest" description="Disordered" evidence="1">
    <location>
        <begin position="34"/>
        <end position="54"/>
    </location>
</feature>
<evidence type="ECO:0000256" key="1">
    <source>
        <dbReference type="SAM" id="MobiDB-lite"/>
    </source>
</evidence>
<dbReference type="AlphaFoldDB" id="A0AAD5QXF6"/>
<evidence type="ECO:0000313" key="2">
    <source>
        <dbReference type="EMBL" id="KAJ1363701.1"/>
    </source>
</evidence>
<dbReference type="EMBL" id="JAHQIW010004790">
    <property type="protein sequence ID" value="KAJ1363701.1"/>
    <property type="molecule type" value="Genomic_DNA"/>
</dbReference>
<keyword evidence="3" id="KW-1185">Reference proteome</keyword>
<sequence length="141" mass="14924">MERNLSPKECSPQFALTLPNGYVAGLSSATTKGLHRPAVAPPVPSPSTTTIIGSRSRPPCITEHVSCAKIVSSRLLVSSSTLACFTLLAPRTSSSIIASSSSSDSRYFAIAIAVGTRICPTSKINDRAFMVWCVHNVVFRG</sequence>
<dbReference type="Proteomes" id="UP001196413">
    <property type="component" value="Unassembled WGS sequence"/>
</dbReference>
<proteinExistence type="predicted"/>
<gene>
    <name evidence="2" type="ORF">KIN20_023616</name>
</gene>
<accession>A0AAD5QXF6</accession>